<feature type="domain" description="Peptidase U32 collagenase" evidence="1">
    <location>
        <begin position="326"/>
        <end position="434"/>
    </location>
</feature>
<gene>
    <name evidence="2" type="ORF">JCM15548_13211</name>
</gene>
<keyword evidence="3" id="KW-1185">Reference proteome</keyword>
<evidence type="ECO:0000259" key="1">
    <source>
        <dbReference type="Pfam" id="PF12392"/>
    </source>
</evidence>
<dbReference type="EMBL" id="BAZW01000033">
    <property type="protein sequence ID" value="GAO30893.1"/>
    <property type="molecule type" value="Genomic_DNA"/>
</dbReference>
<reference evidence="2 3" key="1">
    <citation type="journal article" date="2015" name="Microbes Environ.">
        <title>Distribution and evolution of nitrogen fixation genes in the phylum bacteroidetes.</title>
        <authorList>
            <person name="Inoue J."/>
            <person name="Oshima K."/>
            <person name="Suda W."/>
            <person name="Sakamoto M."/>
            <person name="Iino T."/>
            <person name="Noda S."/>
            <person name="Hongoh Y."/>
            <person name="Hattori M."/>
            <person name="Ohkuma M."/>
        </authorList>
    </citation>
    <scope>NUCLEOTIDE SEQUENCE [LARGE SCALE GENOMIC DNA]</scope>
    <source>
        <strain evidence="2">JCM 15548</strain>
    </source>
</reference>
<evidence type="ECO:0000313" key="2">
    <source>
        <dbReference type="EMBL" id="GAO30893.1"/>
    </source>
</evidence>
<protein>
    <submittedName>
        <fullName evidence="2">Related to collagenase</fullName>
    </submittedName>
</protein>
<dbReference type="Proteomes" id="UP000032900">
    <property type="component" value="Unassembled WGS sequence"/>
</dbReference>
<dbReference type="InterPro" id="IPR020988">
    <property type="entry name" value="Pept_U32_collagenase"/>
</dbReference>
<dbReference type="InterPro" id="IPR051454">
    <property type="entry name" value="RNA/ubiquinone_mod_enzymes"/>
</dbReference>
<dbReference type="PANTHER" id="PTHR30217">
    <property type="entry name" value="PEPTIDASE U32 FAMILY"/>
    <property type="match status" value="1"/>
</dbReference>
<comment type="caution">
    <text evidence="2">The sequence shown here is derived from an EMBL/GenBank/DDBJ whole genome shotgun (WGS) entry which is preliminary data.</text>
</comment>
<dbReference type="STRING" id="1236989.JCM15548_13211"/>
<dbReference type="InterPro" id="IPR001539">
    <property type="entry name" value="Peptidase_U32"/>
</dbReference>
<dbReference type="Pfam" id="PF01136">
    <property type="entry name" value="Peptidase_U32"/>
    <property type="match status" value="1"/>
</dbReference>
<sequence length="742" mass="83622">MELLAPGGDVDAIKAAILAGADAVYCGLNKFNARNRAANISFEDLQGLLRLAHAHHCEVFLTLNIVFVDPEIPALFKLLNKLVNTRIDGLIVQDLGLFYLISRYFKTIKVHASTQLTTHNAGQIQFLSELNAQRVNLSRELSIKEIKALTLVAQKNSILTEVFVHGSYCISFSGLCYMSSVHGGNSGNRGRCSQPCRDQYETTPAGKNYPLHLKDNSAFFDLKELYDAGVDSLKIEGRMKGFEYVYTVVKTWKKQLRSFYKNGEPTNDDRDLHKVFNRHFSNAFLRGKITQDLFIDNPMSRSTQHLLAASDADLKTKTTKDQMAFYEEKDQLKTDIKKEIERLSIAKTPLSIVVSGQCGTPLKVSLKMPDASFEVHSETNMSDKGTEPLDDKALLSRLKAINDTAYFIDHTTFTLKPGLCLPFKELTTIKKKILFVLNGSREAVPAVNWPVLKKHSTPIEKPALSVLIDSIEDIDLSNDPTLSVYFQLPNGFKNAKDGLTDLFLKNRPLIPWFPSILIGEDYKAAVDWLGHLWPQFIVTNNSGIAFEAFKKGIPWIAGPFLNLTNSYALLGLKEKFNCFGAFLSNEISEQQIRAIRKPADFHLYYSIYHPVVLMTSRQCLFHPITGCPKKHIDDHCLQDCEKQARITPLKKNPFIVEKAKGNYHTVYNATNFLNTAIAKDFPHLFSGFMIDLRAIKTDTKRALDKKELIQLFKNHLSLDADAAEQLHQSVQPTIHTQYKQGI</sequence>
<dbReference type="PANTHER" id="PTHR30217:SF10">
    <property type="entry name" value="23S RRNA 5-HYDROXYCYTIDINE C2501 SYNTHASE"/>
    <property type="match status" value="1"/>
</dbReference>
<dbReference type="Pfam" id="PF12392">
    <property type="entry name" value="DUF3656"/>
    <property type="match status" value="1"/>
</dbReference>
<dbReference type="AlphaFoldDB" id="A0A0E9M029"/>
<accession>A0A0E9M029</accession>
<organism evidence="2 3">
    <name type="scientific">Geofilum rubicundum JCM 15548</name>
    <dbReference type="NCBI Taxonomy" id="1236989"/>
    <lineage>
        <taxon>Bacteria</taxon>
        <taxon>Pseudomonadati</taxon>
        <taxon>Bacteroidota</taxon>
        <taxon>Bacteroidia</taxon>
        <taxon>Marinilabiliales</taxon>
        <taxon>Marinilabiliaceae</taxon>
        <taxon>Geofilum</taxon>
    </lineage>
</organism>
<name>A0A0E9M029_9BACT</name>
<evidence type="ECO:0000313" key="3">
    <source>
        <dbReference type="Proteomes" id="UP000032900"/>
    </source>
</evidence>
<proteinExistence type="predicted"/>